<dbReference type="PROSITE" id="PS50127">
    <property type="entry name" value="UBC_2"/>
    <property type="match status" value="1"/>
</dbReference>
<name>A0A445G160_GLYSO</name>
<keyword evidence="2" id="KW-0833">Ubl conjugation pathway</keyword>
<proteinExistence type="predicted"/>
<evidence type="ECO:0000256" key="1">
    <source>
        <dbReference type="ARBA" id="ARBA00022679"/>
    </source>
</evidence>
<dbReference type="SUPFAM" id="SSF54495">
    <property type="entry name" value="UBC-like"/>
    <property type="match status" value="1"/>
</dbReference>
<reference evidence="4 5" key="1">
    <citation type="submission" date="2018-09" db="EMBL/GenBank/DDBJ databases">
        <title>A high-quality reference genome of wild soybean provides a powerful tool to mine soybean genomes.</title>
        <authorList>
            <person name="Xie M."/>
            <person name="Chung C.Y.L."/>
            <person name="Li M.-W."/>
            <person name="Wong F.-L."/>
            <person name="Chan T.-F."/>
            <person name="Lam H.-M."/>
        </authorList>
    </citation>
    <scope>NUCLEOTIDE SEQUENCE [LARGE SCALE GENOMIC DNA]</scope>
    <source>
        <strain evidence="5">cv. W05</strain>
        <tissue evidence="4">Hypocotyl of etiolated seedlings</tissue>
    </source>
</reference>
<dbReference type="Gene3D" id="3.10.110.10">
    <property type="entry name" value="Ubiquitin Conjugating Enzyme"/>
    <property type="match status" value="1"/>
</dbReference>
<dbReference type="InterPro" id="IPR000608">
    <property type="entry name" value="UBC"/>
</dbReference>
<dbReference type="PANTHER" id="PTHR46116:SF19">
    <property type="entry name" value="UBIQUITIN-CONJUGATING ENZYME FAMILY PROTEIN"/>
    <property type="match status" value="1"/>
</dbReference>
<evidence type="ECO:0000259" key="3">
    <source>
        <dbReference type="PROSITE" id="PS50127"/>
    </source>
</evidence>
<dbReference type="InterPro" id="IPR016135">
    <property type="entry name" value="UBQ-conjugating_enzyme/RWD"/>
</dbReference>
<evidence type="ECO:0000313" key="5">
    <source>
        <dbReference type="Proteomes" id="UP000289340"/>
    </source>
</evidence>
<sequence>MEVKTNEFGHFDVVSDDSDHHFLGSNNGKCFYDSNSKVYRTIMKEWKILEQSLPESIYVRVYERRIDLMRAVIVGTAGTPYHDGLFFFDIMFPSDYPKHPPMLHFHSFGYRINPNLYINGKVCLSLLNTWNGKGTEMWDPSKSTMLQVLVSIQGLVLNKNPYFNEPLRLFDSESKSRVYNENAFIITCYTSFLLLQRPLRNFEAFVSAHFCERAFPILSACSDYVNGRVEVGYYSSDLRSSSSTVRVSREFKEKMIQFYPKLFQAFRLKGASVGGLVEHLELEIEQSEKKSSGGGQRQQLKNKSRRIFKKVMEKIKQTLGWKKKSQIEGRDRSLQSS</sequence>
<accession>A0A445G160</accession>
<gene>
    <name evidence="4" type="ORF">D0Y65_044765</name>
</gene>
<dbReference type="Proteomes" id="UP000289340">
    <property type="component" value="Chromosome 17"/>
</dbReference>
<dbReference type="GO" id="GO:0061631">
    <property type="term" value="F:ubiquitin conjugating enzyme activity"/>
    <property type="evidence" value="ECO:0007669"/>
    <property type="project" value="TreeGrafter"/>
</dbReference>
<dbReference type="FunFam" id="3.10.110.10:FF:000133">
    <property type="entry name" value="Putative ubiquitin-conjugating enzyme E2 38"/>
    <property type="match status" value="1"/>
</dbReference>
<dbReference type="Gramene" id="XM_028354202.1">
    <property type="protein sequence ID" value="XP_028210003.1"/>
    <property type="gene ID" value="LOC114392938"/>
</dbReference>
<evidence type="ECO:0000256" key="2">
    <source>
        <dbReference type="ARBA" id="ARBA00022786"/>
    </source>
</evidence>
<dbReference type="PANTHER" id="PTHR46116">
    <property type="entry name" value="(E3-INDEPENDENT) E2 UBIQUITIN-CONJUGATING ENZYME"/>
    <property type="match status" value="1"/>
</dbReference>
<comment type="caution">
    <text evidence="4">The sequence shown here is derived from an EMBL/GenBank/DDBJ whole genome shotgun (WGS) entry which is preliminary data.</text>
</comment>
<dbReference type="AlphaFoldDB" id="A0A445G160"/>
<dbReference type="CDD" id="cd23837">
    <property type="entry name" value="UBCc_UBE2O"/>
    <property type="match status" value="1"/>
</dbReference>
<keyword evidence="1" id="KW-0808">Transferase</keyword>
<keyword evidence="5" id="KW-1185">Reference proteome</keyword>
<dbReference type="SMR" id="A0A445G160"/>
<dbReference type="EMBL" id="QZWG01000017">
    <property type="protein sequence ID" value="RZB54993.1"/>
    <property type="molecule type" value="Genomic_DNA"/>
</dbReference>
<dbReference type="SMART" id="SM00212">
    <property type="entry name" value="UBCc"/>
    <property type="match status" value="1"/>
</dbReference>
<feature type="domain" description="UBC core" evidence="3">
    <location>
        <begin position="37"/>
        <end position="192"/>
    </location>
</feature>
<protein>
    <submittedName>
        <fullName evidence="4">Putative ubiquitin-conjugating enzyme E2 23</fullName>
    </submittedName>
</protein>
<dbReference type="Pfam" id="PF00179">
    <property type="entry name" value="UQ_con"/>
    <property type="match status" value="1"/>
</dbReference>
<evidence type="ECO:0000313" key="4">
    <source>
        <dbReference type="EMBL" id="RZB54993.1"/>
    </source>
</evidence>
<organism evidence="4 5">
    <name type="scientific">Glycine soja</name>
    <name type="common">Wild soybean</name>
    <dbReference type="NCBI Taxonomy" id="3848"/>
    <lineage>
        <taxon>Eukaryota</taxon>
        <taxon>Viridiplantae</taxon>
        <taxon>Streptophyta</taxon>
        <taxon>Embryophyta</taxon>
        <taxon>Tracheophyta</taxon>
        <taxon>Spermatophyta</taxon>
        <taxon>Magnoliopsida</taxon>
        <taxon>eudicotyledons</taxon>
        <taxon>Gunneridae</taxon>
        <taxon>Pentapetalae</taxon>
        <taxon>rosids</taxon>
        <taxon>fabids</taxon>
        <taxon>Fabales</taxon>
        <taxon>Fabaceae</taxon>
        <taxon>Papilionoideae</taxon>
        <taxon>50 kb inversion clade</taxon>
        <taxon>NPAAA clade</taxon>
        <taxon>indigoferoid/millettioid clade</taxon>
        <taxon>Phaseoleae</taxon>
        <taxon>Glycine</taxon>
        <taxon>Glycine subgen. Soja</taxon>
    </lineage>
</organism>